<keyword evidence="6" id="KW-1185">Reference proteome</keyword>
<dbReference type="PANTHER" id="PTHR30540:SF108">
    <property type="entry name" value="POTASSIUM TRANSPORTER 3"/>
    <property type="match status" value="1"/>
</dbReference>
<name>A0A2Z6LRI0_TRISU</name>
<dbReference type="PANTHER" id="PTHR30540">
    <property type="entry name" value="OSMOTIC STRESS POTASSIUM TRANSPORTER"/>
    <property type="match status" value="1"/>
</dbReference>
<protein>
    <recommendedName>
        <fullName evidence="4">K+ potassium transporter integral membrane domain-containing protein</fullName>
    </recommendedName>
</protein>
<feature type="domain" description="K+ potassium transporter integral membrane" evidence="4">
    <location>
        <begin position="106"/>
        <end position="145"/>
    </location>
</feature>
<evidence type="ECO:0000313" key="5">
    <source>
        <dbReference type="EMBL" id="GAU19376.1"/>
    </source>
</evidence>
<comment type="subcellular location">
    <subcellularLocation>
        <location evidence="1">Cell membrane</location>
        <topology evidence="1">Multi-pass membrane protein</topology>
    </subcellularLocation>
</comment>
<dbReference type="Proteomes" id="UP000242715">
    <property type="component" value="Unassembled WGS sequence"/>
</dbReference>
<evidence type="ECO:0000256" key="1">
    <source>
        <dbReference type="ARBA" id="ARBA00004651"/>
    </source>
</evidence>
<dbReference type="InterPro" id="IPR053951">
    <property type="entry name" value="K_trans_N"/>
</dbReference>
<keyword evidence="3" id="KW-0812">Transmembrane</keyword>
<sequence length="150" mass="16450">MLSADDNGEGGTVALYSHLCRNAKFSLLPNHQASDEELSTYHKPGYSNRNIPPSSLKRFIEKHKSTKFVLLSFVLLGACMVICYGALMPAISVLSSVEGLKIEAKIKNNRKDGWTNLGGVFLCVTGTEAMFTDLGYYKQAPVRVGALNKY</sequence>
<dbReference type="OrthoDB" id="504708at2759"/>
<dbReference type="EMBL" id="DF973198">
    <property type="protein sequence ID" value="GAU19376.1"/>
    <property type="molecule type" value="Genomic_DNA"/>
</dbReference>
<evidence type="ECO:0000259" key="4">
    <source>
        <dbReference type="Pfam" id="PF02705"/>
    </source>
</evidence>
<dbReference type="GO" id="GO:0005886">
    <property type="term" value="C:plasma membrane"/>
    <property type="evidence" value="ECO:0007669"/>
    <property type="project" value="UniProtKB-SubCell"/>
</dbReference>
<organism evidence="5 6">
    <name type="scientific">Trifolium subterraneum</name>
    <name type="common">Subterranean clover</name>
    <dbReference type="NCBI Taxonomy" id="3900"/>
    <lineage>
        <taxon>Eukaryota</taxon>
        <taxon>Viridiplantae</taxon>
        <taxon>Streptophyta</taxon>
        <taxon>Embryophyta</taxon>
        <taxon>Tracheophyta</taxon>
        <taxon>Spermatophyta</taxon>
        <taxon>Magnoliopsida</taxon>
        <taxon>eudicotyledons</taxon>
        <taxon>Gunneridae</taxon>
        <taxon>Pentapetalae</taxon>
        <taxon>rosids</taxon>
        <taxon>fabids</taxon>
        <taxon>Fabales</taxon>
        <taxon>Fabaceae</taxon>
        <taxon>Papilionoideae</taxon>
        <taxon>50 kb inversion clade</taxon>
        <taxon>NPAAA clade</taxon>
        <taxon>Hologalegina</taxon>
        <taxon>IRL clade</taxon>
        <taxon>Trifolieae</taxon>
        <taxon>Trifolium</taxon>
    </lineage>
</organism>
<keyword evidence="3" id="KW-1133">Transmembrane helix</keyword>
<accession>A0A2Z6LRI0</accession>
<dbReference type="AlphaFoldDB" id="A0A2Z6LRI0"/>
<dbReference type="InterPro" id="IPR003855">
    <property type="entry name" value="K+_transporter"/>
</dbReference>
<reference evidence="6" key="1">
    <citation type="journal article" date="2017" name="Front. Plant Sci.">
        <title>Climate Clever Clovers: New Paradigm to Reduce the Environmental Footprint of Ruminants by Breeding Low Methanogenic Forages Utilizing Haplotype Variation.</title>
        <authorList>
            <person name="Kaur P."/>
            <person name="Appels R."/>
            <person name="Bayer P.E."/>
            <person name="Keeble-Gagnere G."/>
            <person name="Wang J."/>
            <person name="Hirakawa H."/>
            <person name="Shirasawa K."/>
            <person name="Vercoe P."/>
            <person name="Stefanova K."/>
            <person name="Durmic Z."/>
            <person name="Nichols P."/>
            <person name="Revell C."/>
            <person name="Isobe S.N."/>
            <person name="Edwards D."/>
            <person name="Erskine W."/>
        </authorList>
    </citation>
    <scope>NUCLEOTIDE SEQUENCE [LARGE SCALE GENOMIC DNA]</scope>
    <source>
        <strain evidence="6">cv. Daliak</strain>
    </source>
</reference>
<dbReference type="GO" id="GO:0015079">
    <property type="term" value="F:potassium ion transmembrane transporter activity"/>
    <property type="evidence" value="ECO:0007669"/>
    <property type="project" value="InterPro"/>
</dbReference>
<keyword evidence="3" id="KW-0472">Membrane</keyword>
<evidence type="ECO:0000256" key="2">
    <source>
        <dbReference type="ARBA" id="ARBA00008440"/>
    </source>
</evidence>
<evidence type="ECO:0000256" key="3">
    <source>
        <dbReference type="SAM" id="Phobius"/>
    </source>
</evidence>
<gene>
    <name evidence="5" type="ORF">TSUD_76200</name>
</gene>
<dbReference type="Pfam" id="PF02705">
    <property type="entry name" value="K_trans"/>
    <property type="match status" value="2"/>
</dbReference>
<comment type="similarity">
    <text evidence="2">Belongs to the HAK/KUP transporter (TC 2.A.72.3) family.</text>
</comment>
<evidence type="ECO:0000313" key="6">
    <source>
        <dbReference type="Proteomes" id="UP000242715"/>
    </source>
</evidence>
<feature type="domain" description="K+ potassium transporter integral membrane" evidence="4">
    <location>
        <begin position="2"/>
        <end position="104"/>
    </location>
</feature>
<feature type="transmembrane region" description="Helical" evidence="3">
    <location>
        <begin position="68"/>
        <end position="87"/>
    </location>
</feature>
<proteinExistence type="inferred from homology"/>